<dbReference type="OrthoDB" id="4736258at2"/>
<sequence>MTTYQLTDRLHDGRTVRVQTDQVGATVASWLAELGACSPLVELLSRAVRDGDWPATHEIATYLAVEVQVAA</sequence>
<dbReference type="AlphaFoldDB" id="A0A1X0K725"/>
<evidence type="ECO:0000313" key="2">
    <source>
        <dbReference type="Proteomes" id="UP000192601"/>
    </source>
</evidence>
<proteinExistence type="predicted"/>
<comment type="caution">
    <text evidence="1">The sequence shown here is derived from an EMBL/GenBank/DDBJ whole genome shotgun (WGS) entry which is preliminary data.</text>
</comment>
<gene>
    <name evidence="1" type="ORF">BST44_22635</name>
</gene>
<name>A0A1X0K725_MYCSC</name>
<keyword evidence="2" id="KW-1185">Reference proteome</keyword>
<dbReference type="Proteomes" id="UP000192601">
    <property type="component" value="Unassembled WGS sequence"/>
</dbReference>
<protein>
    <submittedName>
        <fullName evidence="1">Uncharacterized protein</fullName>
    </submittedName>
</protein>
<dbReference type="EMBL" id="MVIJ01000043">
    <property type="protein sequence ID" value="ORB70928.1"/>
    <property type="molecule type" value="Genomic_DNA"/>
</dbReference>
<evidence type="ECO:0000313" key="1">
    <source>
        <dbReference type="EMBL" id="ORB70928.1"/>
    </source>
</evidence>
<reference evidence="1 2" key="1">
    <citation type="submission" date="2017-02" db="EMBL/GenBank/DDBJ databases">
        <title>The new phylogeny of genus Mycobacterium.</title>
        <authorList>
            <person name="Tortoli E."/>
            <person name="Trovato A."/>
            <person name="Cirillo D.M."/>
        </authorList>
    </citation>
    <scope>NUCLEOTIDE SEQUENCE [LARGE SCALE GENOMIC DNA]</scope>
    <source>
        <strain evidence="1 2">DSM 43992</strain>
    </source>
</reference>
<accession>A0A1X0K725</accession>
<organism evidence="1 2">
    <name type="scientific">Mycobacterium scrofulaceum</name>
    <dbReference type="NCBI Taxonomy" id="1783"/>
    <lineage>
        <taxon>Bacteria</taxon>
        <taxon>Bacillati</taxon>
        <taxon>Actinomycetota</taxon>
        <taxon>Actinomycetes</taxon>
        <taxon>Mycobacteriales</taxon>
        <taxon>Mycobacteriaceae</taxon>
        <taxon>Mycobacterium</taxon>
    </lineage>
</organism>